<feature type="compositionally biased region" description="Low complexity" evidence="1">
    <location>
        <begin position="642"/>
        <end position="651"/>
    </location>
</feature>
<feature type="compositionally biased region" description="Pro residues" evidence="1">
    <location>
        <begin position="291"/>
        <end position="312"/>
    </location>
</feature>
<feature type="compositionally biased region" description="Pro residues" evidence="1">
    <location>
        <begin position="543"/>
        <end position="557"/>
    </location>
</feature>
<feature type="compositionally biased region" description="Pro residues" evidence="1">
    <location>
        <begin position="362"/>
        <end position="383"/>
    </location>
</feature>
<protein>
    <recommendedName>
        <fullName evidence="4">Tudor domain-containing protein</fullName>
    </recommendedName>
</protein>
<feature type="region of interest" description="Disordered" evidence="1">
    <location>
        <begin position="286"/>
        <end position="412"/>
    </location>
</feature>
<keyword evidence="3" id="KW-1185">Reference proteome</keyword>
<dbReference type="AlphaFoldDB" id="A0A8J2T141"/>
<organism evidence="2 3">
    <name type="scientific">Pelagomonas calceolata</name>
    <dbReference type="NCBI Taxonomy" id="35677"/>
    <lineage>
        <taxon>Eukaryota</taxon>
        <taxon>Sar</taxon>
        <taxon>Stramenopiles</taxon>
        <taxon>Ochrophyta</taxon>
        <taxon>Pelagophyceae</taxon>
        <taxon>Pelagomonadales</taxon>
        <taxon>Pelagomonadaceae</taxon>
        <taxon>Pelagomonas</taxon>
    </lineage>
</organism>
<accession>A0A8J2T141</accession>
<name>A0A8J2T141_9STRA</name>
<comment type="caution">
    <text evidence="2">The sequence shown here is derived from an EMBL/GenBank/DDBJ whole genome shotgun (WGS) entry which is preliminary data.</text>
</comment>
<evidence type="ECO:0000313" key="3">
    <source>
        <dbReference type="Proteomes" id="UP000789595"/>
    </source>
</evidence>
<reference evidence="2" key="1">
    <citation type="submission" date="2021-11" db="EMBL/GenBank/DDBJ databases">
        <authorList>
            <consortium name="Genoscope - CEA"/>
            <person name="William W."/>
        </authorList>
    </citation>
    <scope>NUCLEOTIDE SEQUENCE</scope>
</reference>
<evidence type="ECO:0000313" key="2">
    <source>
        <dbReference type="EMBL" id="CAH0379068.1"/>
    </source>
</evidence>
<feature type="compositionally biased region" description="Basic and acidic residues" evidence="1">
    <location>
        <begin position="517"/>
        <end position="534"/>
    </location>
</feature>
<dbReference type="EMBL" id="CAKKNE010000006">
    <property type="protein sequence ID" value="CAH0379068.1"/>
    <property type="molecule type" value="Genomic_DNA"/>
</dbReference>
<dbReference type="Gene3D" id="2.30.30.140">
    <property type="match status" value="1"/>
</dbReference>
<gene>
    <name evidence="2" type="ORF">PECAL_6P06690</name>
</gene>
<feature type="region of interest" description="Disordered" evidence="1">
    <location>
        <begin position="516"/>
        <end position="560"/>
    </location>
</feature>
<evidence type="ECO:0000256" key="1">
    <source>
        <dbReference type="SAM" id="MobiDB-lite"/>
    </source>
</evidence>
<dbReference type="Proteomes" id="UP000789595">
    <property type="component" value="Unassembled WGS sequence"/>
</dbReference>
<evidence type="ECO:0008006" key="4">
    <source>
        <dbReference type="Google" id="ProtNLM"/>
    </source>
</evidence>
<sequence length="787" mass="82161">MALVDSEGMRSLCPHGSDCGGGRCLGEWLNKNVASTRHQEVLDAADCIDDLVVADDEAEITDTLGLDSWAPLPRRRFLRAWRQLKDESQGDAPPAAAAPAAPPAVVAPAAPPVAVAPAVAPVVPPIAAAPVVAPVAPPAAPLVAPPAAPPLVAPAAPLAAPPLVAPAAPPAVTPLAPAVAPATPPVAVAPTAPPAVAPAVAPAPAPLRVAVQVGTSKLPLKVPRQAGGTVDDLCRTISRAMHRGDERVVLSCNGYDLHPTFSIDLLDTDNVDDIVATFASEAAPPAAAPVAAPPPAMQAPPRAPPPPLPAAVPPVRELEEAPPPLPPPDDDETTMTSRRSDSESGAEQAVPPDQAAQEAPVWFPPAPSPPPSPPAAPLPPAEPPVAQTQIAAQSPAAPPPATVATQPPAPAKSHVASAASPWVDVCTDLLAAIENQKGIMGFRNRLVKAGFRCGQPIVKCSKGGYYEISVPLTFPCCYDVAGKDYASNQDMLRSKPQLVKYFEGCIALAQAGGAYRTEADREKDEGEDARRAALESDDDDAPHAPPQPIVRVPPPPRKATGQVEEFKVGDRVKALYQRGQRWYPGRVVAVNVQHRSLGVCDRSYDIEYDDGDEESNVRPALMRRIRAPAAARPPALPKPPRRAAGGAAARPFQPEEDSEGKPAAPALAQTPATPRPAAPKKRPRSLDLGPCRPRSQGPKSLFAPPTGPRRAIKRARAEEPELLFREGDSVWALERPDIKEAAHGTVVEDVPVGATTGRVKWDNPAYPEAELPIAQIAPARSGRRSSR</sequence>
<feature type="compositionally biased region" description="Low complexity" evidence="1">
    <location>
        <begin position="384"/>
        <end position="395"/>
    </location>
</feature>
<feature type="compositionally biased region" description="Low complexity" evidence="1">
    <location>
        <begin position="661"/>
        <end position="672"/>
    </location>
</feature>
<dbReference type="CDD" id="cd04508">
    <property type="entry name" value="Tudor_SF"/>
    <property type="match status" value="1"/>
</dbReference>
<feature type="region of interest" description="Disordered" evidence="1">
    <location>
        <begin position="628"/>
        <end position="721"/>
    </location>
</feature>
<proteinExistence type="predicted"/>